<evidence type="ECO:0000256" key="3">
    <source>
        <dbReference type="ARBA" id="ARBA00022771"/>
    </source>
</evidence>
<name>A0ABR0BA17_9CRUS</name>
<keyword evidence="8" id="KW-1185">Reference proteome</keyword>
<protein>
    <recommendedName>
        <fullName evidence="9">BED-type domain-containing protein</fullName>
    </recommendedName>
</protein>
<proteinExistence type="predicted"/>
<comment type="caution">
    <text evidence="7">The sequence shown here is derived from an EMBL/GenBank/DDBJ whole genome shotgun (WGS) entry which is preliminary data.</text>
</comment>
<accession>A0ABR0BA17</accession>
<keyword evidence="3" id="KW-0863">Zinc-finger</keyword>
<organism evidence="7 8">
    <name type="scientific">Daphnia magna</name>
    <dbReference type="NCBI Taxonomy" id="35525"/>
    <lineage>
        <taxon>Eukaryota</taxon>
        <taxon>Metazoa</taxon>
        <taxon>Ecdysozoa</taxon>
        <taxon>Arthropoda</taxon>
        <taxon>Crustacea</taxon>
        <taxon>Branchiopoda</taxon>
        <taxon>Diplostraca</taxon>
        <taxon>Cladocera</taxon>
        <taxon>Anomopoda</taxon>
        <taxon>Daphniidae</taxon>
        <taxon>Daphnia</taxon>
    </lineage>
</organism>
<gene>
    <name evidence="7" type="ORF">OUZ56_032838</name>
</gene>
<reference evidence="7 8" key="1">
    <citation type="journal article" date="2023" name="Nucleic Acids Res.">
        <title>The hologenome of Daphnia magna reveals possible DNA methylation and microbiome-mediated evolution of the host genome.</title>
        <authorList>
            <person name="Chaturvedi A."/>
            <person name="Li X."/>
            <person name="Dhandapani V."/>
            <person name="Marshall H."/>
            <person name="Kissane S."/>
            <person name="Cuenca-Cambronero M."/>
            <person name="Asole G."/>
            <person name="Calvet F."/>
            <person name="Ruiz-Romero M."/>
            <person name="Marangio P."/>
            <person name="Guigo R."/>
            <person name="Rago D."/>
            <person name="Mirbahai L."/>
            <person name="Eastwood N."/>
            <person name="Colbourne J.K."/>
            <person name="Zhou J."/>
            <person name="Mallon E."/>
            <person name="Orsini L."/>
        </authorList>
    </citation>
    <scope>NUCLEOTIDE SEQUENCE [LARGE SCALE GENOMIC DNA]</scope>
    <source>
        <strain evidence="7">LRV0_1</strain>
    </source>
</reference>
<evidence type="ECO:0000256" key="5">
    <source>
        <dbReference type="ARBA" id="ARBA00023242"/>
    </source>
</evidence>
<evidence type="ECO:0000256" key="1">
    <source>
        <dbReference type="ARBA" id="ARBA00004123"/>
    </source>
</evidence>
<feature type="compositionally biased region" description="Low complexity" evidence="6">
    <location>
        <begin position="8"/>
        <end position="20"/>
    </location>
</feature>
<dbReference type="SUPFAM" id="SSF140996">
    <property type="entry name" value="Hermes dimerisation domain"/>
    <property type="match status" value="1"/>
</dbReference>
<keyword evidence="2" id="KW-0479">Metal-binding</keyword>
<keyword evidence="4" id="KW-0862">Zinc</keyword>
<dbReference type="PANTHER" id="PTHR46481:SF10">
    <property type="entry name" value="ZINC FINGER BED DOMAIN-CONTAINING PROTEIN 39"/>
    <property type="match status" value="1"/>
</dbReference>
<keyword evidence="5" id="KW-0539">Nucleus</keyword>
<comment type="subcellular location">
    <subcellularLocation>
        <location evidence="1">Nucleus</location>
    </subcellularLocation>
</comment>
<evidence type="ECO:0000313" key="8">
    <source>
        <dbReference type="Proteomes" id="UP001234178"/>
    </source>
</evidence>
<evidence type="ECO:0000256" key="4">
    <source>
        <dbReference type="ARBA" id="ARBA00022833"/>
    </source>
</evidence>
<dbReference type="InterPro" id="IPR052035">
    <property type="entry name" value="ZnF_BED_domain_contain"/>
</dbReference>
<dbReference type="EMBL" id="JAOYFB010000042">
    <property type="protein sequence ID" value="KAK4045300.1"/>
    <property type="molecule type" value="Genomic_DNA"/>
</dbReference>
<evidence type="ECO:0000256" key="6">
    <source>
        <dbReference type="SAM" id="MobiDB-lite"/>
    </source>
</evidence>
<evidence type="ECO:0008006" key="9">
    <source>
        <dbReference type="Google" id="ProtNLM"/>
    </source>
</evidence>
<evidence type="ECO:0000313" key="7">
    <source>
        <dbReference type="EMBL" id="KAK4045300.1"/>
    </source>
</evidence>
<sequence>MVDSDHQPPAQAATAKNATNQKDKKEKARCLRCKTKPKLLSRSATTSLSYHLTHAHQKTSPEVQSTSSLNVVQSTMANFTKALSKEKTASITKEITNFIAWDLCPVNLVMGPGFRSLVKLLEPCYVIPHRTKLMRTHIPVA</sequence>
<feature type="region of interest" description="Disordered" evidence="6">
    <location>
        <begin position="1"/>
        <end position="28"/>
    </location>
</feature>
<dbReference type="Proteomes" id="UP001234178">
    <property type="component" value="Unassembled WGS sequence"/>
</dbReference>
<dbReference type="PANTHER" id="PTHR46481">
    <property type="entry name" value="ZINC FINGER BED DOMAIN-CONTAINING PROTEIN 4"/>
    <property type="match status" value="1"/>
</dbReference>
<evidence type="ECO:0000256" key="2">
    <source>
        <dbReference type="ARBA" id="ARBA00022723"/>
    </source>
</evidence>